<sequence length="125" mass="14037">MKNHNLNFLELVESSLEIVKECDIHQVKFMQENSENFVLIDVREDREWVAGHIKGAIHLGKGIIERDIGNAVESKDKMIVLYCQGGFRSALAGENLIKMGYANVLSMSGGFGDWANNNFPIDQPQ</sequence>
<dbReference type="SMART" id="SM00450">
    <property type="entry name" value="RHOD"/>
    <property type="match status" value="1"/>
</dbReference>
<evidence type="ECO:0000313" key="2">
    <source>
        <dbReference type="EMBL" id="ABL97635.1"/>
    </source>
</evidence>
<gene>
    <name evidence="2" type="ORF">MBMO_EB0-39H12.0011</name>
</gene>
<proteinExistence type="predicted"/>
<accession>A4GHS4</accession>
<protein>
    <submittedName>
        <fullName evidence="2">Rhodanese domain protein</fullName>
    </submittedName>
</protein>
<feature type="domain" description="Rhodanese" evidence="1">
    <location>
        <begin position="33"/>
        <end position="123"/>
    </location>
</feature>
<organism evidence="2">
    <name type="scientific">uncultured marine bacterium EB0_39H12</name>
    <dbReference type="NCBI Taxonomy" id="415437"/>
    <lineage>
        <taxon>Bacteria</taxon>
        <taxon>environmental samples</taxon>
    </lineage>
</organism>
<dbReference type="PROSITE" id="PS50206">
    <property type="entry name" value="RHODANESE_3"/>
    <property type="match status" value="1"/>
</dbReference>
<dbReference type="SUPFAM" id="SSF52821">
    <property type="entry name" value="Rhodanese/Cell cycle control phosphatase"/>
    <property type="match status" value="1"/>
</dbReference>
<evidence type="ECO:0000259" key="1">
    <source>
        <dbReference type="PROSITE" id="PS50206"/>
    </source>
</evidence>
<dbReference type="PANTHER" id="PTHR43031:SF18">
    <property type="entry name" value="RHODANESE-RELATED SULFURTRANSFERASES"/>
    <property type="match status" value="1"/>
</dbReference>
<dbReference type="AlphaFoldDB" id="A4GHS4"/>
<dbReference type="InterPro" id="IPR050229">
    <property type="entry name" value="GlpE_sulfurtransferase"/>
</dbReference>
<dbReference type="Gene3D" id="3.40.250.10">
    <property type="entry name" value="Rhodanese-like domain"/>
    <property type="match status" value="1"/>
</dbReference>
<reference evidence="2" key="1">
    <citation type="journal article" date="2007" name="Environ. Microbiol.">
        <title>Proteorhodopsin photosystem gene clusters exhibit co-evolutionary trends and shared ancestry among diverse marine microbial phyla.</title>
        <authorList>
            <person name="McCarren J."/>
            <person name="Delong E.F."/>
        </authorList>
    </citation>
    <scope>NUCLEOTIDE SEQUENCE</scope>
</reference>
<dbReference type="InterPro" id="IPR036873">
    <property type="entry name" value="Rhodanese-like_dom_sf"/>
</dbReference>
<dbReference type="InterPro" id="IPR001763">
    <property type="entry name" value="Rhodanese-like_dom"/>
</dbReference>
<dbReference type="Pfam" id="PF00581">
    <property type="entry name" value="Rhodanese"/>
    <property type="match status" value="1"/>
</dbReference>
<dbReference type="PANTHER" id="PTHR43031">
    <property type="entry name" value="FAD-DEPENDENT OXIDOREDUCTASE"/>
    <property type="match status" value="1"/>
</dbReference>
<dbReference type="EMBL" id="EF089399">
    <property type="protein sequence ID" value="ABL97635.1"/>
    <property type="molecule type" value="Genomic_DNA"/>
</dbReference>
<dbReference type="CDD" id="cd00158">
    <property type="entry name" value="RHOD"/>
    <property type="match status" value="1"/>
</dbReference>
<name>A4GHS4_9BACT</name>